<evidence type="ECO:0000313" key="4">
    <source>
        <dbReference type="EMBL" id="MDN4475271.1"/>
    </source>
</evidence>
<feature type="domain" description="Non-reducing end beta-L-arabinofuranosidase-like GH127 middle" evidence="2">
    <location>
        <begin position="431"/>
        <end position="515"/>
    </location>
</feature>
<dbReference type="Pfam" id="PF20737">
    <property type="entry name" value="Glyco_hydro127C"/>
    <property type="match status" value="1"/>
</dbReference>
<evidence type="ECO:0000259" key="2">
    <source>
        <dbReference type="Pfam" id="PF20736"/>
    </source>
</evidence>
<protein>
    <submittedName>
        <fullName evidence="4">Glycoside hydrolase family 127 protein</fullName>
    </submittedName>
</protein>
<name>A0ABT8G7Z0_9MICO</name>
<dbReference type="InterPro" id="IPR049046">
    <property type="entry name" value="Beta-AFase-like_GH127_middle"/>
</dbReference>
<evidence type="ECO:0000313" key="5">
    <source>
        <dbReference type="Proteomes" id="UP001172728"/>
    </source>
</evidence>
<dbReference type="PANTHER" id="PTHR43465:SF2">
    <property type="entry name" value="DUF1680 DOMAIN PROTEIN (AFU_ORTHOLOGUE AFUA_1G08910)"/>
    <property type="match status" value="1"/>
</dbReference>
<accession>A0ABT8G7Z0</accession>
<proteinExistence type="predicted"/>
<dbReference type="EMBL" id="JAUHPW010000003">
    <property type="protein sequence ID" value="MDN4475271.1"/>
    <property type="molecule type" value="Genomic_DNA"/>
</dbReference>
<reference evidence="4" key="1">
    <citation type="submission" date="2023-06" db="EMBL/GenBank/DDBJ databases">
        <title>Sysu t00192.</title>
        <authorList>
            <person name="Gao L."/>
            <person name="Fang B.-Z."/>
            <person name="Li W.-J."/>
        </authorList>
    </citation>
    <scope>NUCLEOTIDE SEQUENCE</scope>
    <source>
        <strain evidence="4">SYSU T00192</strain>
    </source>
</reference>
<dbReference type="Proteomes" id="UP001172728">
    <property type="component" value="Unassembled WGS sequence"/>
</dbReference>
<dbReference type="RefSeq" id="WP_301131717.1">
    <property type="nucleotide sequence ID" value="NZ_JAUHPW010000003.1"/>
</dbReference>
<comment type="caution">
    <text evidence="4">The sequence shown here is derived from an EMBL/GenBank/DDBJ whole genome shotgun (WGS) entry which is preliminary data.</text>
</comment>
<sequence>MVRTHDVCAPATPSAVAGHDLTPLPVGAVALDPARELGAWQTVNRERTLPHVVERLGSTGVLDNLRRLVGESDAPFRGPLFADSDLHKTLEAIAWEAARVPADQPWEPFARAAAVLLARVQREDGYLDSHVQGDAARAPWADMRWGHELYVLGHLVQAAVARERATGRDDLMAVARRFADLAVAEFGPSSTRADGLCGHPEVETALVELYRHTGERAYLDTAAAMLDRRGAGALGAGPFEPSYFQDHLPVRESHEATGHAVRQLYLAAGMADVAAETGDGTLEAALERLWASAHGTKAYVTGGMGSRHRDESFGDPYELPPDRAYAETCAAIAAFQWDWRMLLASGDARHADAMERVLLNGIAAGVSTDGRRFFYSNPLQLRSGHDGASEDTPSERLDWYGCACCPPNLARLVSSLGAYVATGTEQRARLYLYAAGTVRLGATTLDVRTDYPWDGRVEIDVTGPLEELALRVPGWCEDAALEVDGVAADAAPDPDGYVRAALAPGGHRIVLTLPMPVDVLAPHPRVDAVRGCVALRRGPVVFCLEQPDLPAGVPLEDVRIDLTVAPRVGPGVRSLRAGATVLAEGVVRSSEGLPRATALRRSSRPSAPSGMLPGRIALRAIPYARWANRAGGAMRVWIPVDEEGLTT</sequence>
<dbReference type="Pfam" id="PF20736">
    <property type="entry name" value="Glyco_hydro127M"/>
    <property type="match status" value="1"/>
</dbReference>
<evidence type="ECO:0000259" key="3">
    <source>
        <dbReference type="Pfam" id="PF20737"/>
    </source>
</evidence>
<organism evidence="4 5">
    <name type="scientific">Demequina litoralis</name>
    <dbReference type="NCBI Taxonomy" id="3051660"/>
    <lineage>
        <taxon>Bacteria</taxon>
        <taxon>Bacillati</taxon>
        <taxon>Actinomycetota</taxon>
        <taxon>Actinomycetes</taxon>
        <taxon>Micrococcales</taxon>
        <taxon>Demequinaceae</taxon>
        <taxon>Demequina</taxon>
    </lineage>
</organism>
<feature type="domain" description="Non-reducing end beta-L-arabinofuranosidase-like GH127 catalytic" evidence="1">
    <location>
        <begin position="38"/>
        <end position="417"/>
    </location>
</feature>
<dbReference type="PANTHER" id="PTHR43465">
    <property type="entry name" value="DUF1680 DOMAIN PROTEIN (AFU_ORTHOLOGUE AFUA_1G08910)"/>
    <property type="match status" value="1"/>
</dbReference>
<gene>
    <name evidence="4" type="ORF">QQX09_05290</name>
</gene>
<dbReference type="InterPro" id="IPR012878">
    <property type="entry name" value="Beta-AFase-like_GH127_cat"/>
</dbReference>
<dbReference type="SUPFAM" id="SSF48208">
    <property type="entry name" value="Six-hairpin glycosidases"/>
    <property type="match status" value="1"/>
</dbReference>
<feature type="domain" description="Non-reducing end beta-L-arabinofuranosidase-like GH127 C-terminal" evidence="3">
    <location>
        <begin position="517"/>
        <end position="639"/>
    </location>
</feature>
<evidence type="ECO:0000259" key="1">
    <source>
        <dbReference type="Pfam" id="PF07944"/>
    </source>
</evidence>
<dbReference type="GO" id="GO:0016787">
    <property type="term" value="F:hydrolase activity"/>
    <property type="evidence" value="ECO:0007669"/>
    <property type="project" value="UniProtKB-KW"/>
</dbReference>
<keyword evidence="5" id="KW-1185">Reference proteome</keyword>
<keyword evidence="4" id="KW-0378">Hydrolase</keyword>
<dbReference type="InterPro" id="IPR049049">
    <property type="entry name" value="Beta-AFase-like_GH127_C"/>
</dbReference>
<dbReference type="InterPro" id="IPR008928">
    <property type="entry name" value="6-hairpin_glycosidase_sf"/>
</dbReference>
<dbReference type="Pfam" id="PF07944">
    <property type="entry name" value="Beta-AFase-like_GH127_cat"/>
    <property type="match status" value="1"/>
</dbReference>
<dbReference type="InterPro" id="IPR049174">
    <property type="entry name" value="Beta-AFase-like"/>
</dbReference>